<dbReference type="CDD" id="cd07814">
    <property type="entry name" value="SRPBCC_CalC_Aha1-like"/>
    <property type="match status" value="1"/>
</dbReference>
<comment type="caution">
    <text evidence="3">The sequence shown here is derived from an EMBL/GenBank/DDBJ whole genome shotgun (WGS) entry which is preliminary data.</text>
</comment>
<evidence type="ECO:0000313" key="4">
    <source>
        <dbReference type="Proteomes" id="UP001250932"/>
    </source>
</evidence>
<comment type="similarity">
    <text evidence="1">Belongs to the AHA1 family.</text>
</comment>
<gene>
    <name evidence="3" type="ORF">PPG34_08950</name>
</gene>
<protein>
    <submittedName>
        <fullName evidence="3">SRPBCC domain-containing protein</fullName>
    </submittedName>
</protein>
<dbReference type="EMBL" id="JAQOUE010000001">
    <property type="protein sequence ID" value="MDT7042480.1"/>
    <property type="molecule type" value="Genomic_DNA"/>
</dbReference>
<dbReference type="RefSeq" id="WP_313832891.1">
    <property type="nucleotide sequence ID" value="NZ_JAQOUE010000001.1"/>
</dbReference>
<dbReference type="InterPro" id="IPR023393">
    <property type="entry name" value="START-like_dom_sf"/>
</dbReference>
<feature type="domain" description="Activator of Hsp90 ATPase homologue 1/2-like C-terminal" evidence="2">
    <location>
        <begin position="20"/>
        <end position="154"/>
    </location>
</feature>
<dbReference type="InterPro" id="IPR013538">
    <property type="entry name" value="ASHA1/2-like_C"/>
</dbReference>
<evidence type="ECO:0000313" key="3">
    <source>
        <dbReference type="EMBL" id="MDT7042480.1"/>
    </source>
</evidence>
<organism evidence="3 4">
    <name type="scientific">Candidatus Nitronereus thalassa</name>
    <dbReference type="NCBI Taxonomy" id="3020898"/>
    <lineage>
        <taxon>Bacteria</taxon>
        <taxon>Pseudomonadati</taxon>
        <taxon>Nitrospirota</taxon>
        <taxon>Nitrospiria</taxon>
        <taxon>Nitrospirales</taxon>
        <taxon>Nitrospiraceae</taxon>
        <taxon>Candidatus Nitronereus</taxon>
    </lineage>
</organism>
<dbReference type="Pfam" id="PF08327">
    <property type="entry name" value="AHSA1"/>
    <property type="match status" value="1"/>
</dbReference>
<dbReference type="Gene3D" id="3.30.530.20">
    <property type="match status" value="1"/>
</dbReference>
<evidence type="ECO:0000256" key="1">
    <source>
        <dbReference type="ARBA" id="ARBA00006817"/>
    </source>
</evidence>
<dbReference type="Proteomes" id="UP001250932">
    <property type="component" value="Unassembled WGS sequence"/>
</dbReference>
<evidence type="ECO:0000259" key="2">
    <source>
        <dbReference type="Pfam" id="PF08327"/>
    </source>
</evidence>
<keyword evidence="4" id="KW-1185">Reference proteome</keyword>
<proteinExistence type="inferred from homology"/>
<sequence>MANSTANSQTSIQITKIYQAPREKVFEAWTTPEALKQWFGPSDDFKTPSVEVDLRVGGKYRIQMLAPNGESHIVGGTYKEISAPGKLVFTWAWEAGGGCGDTEPGATTETLVTVEFRNRDGETEMVLTHEQFPNPESREKHNEGWGGCLDRLRTAI</sequence>
<accession>A0ABU3K7W2</accession>
<reference evidence="3 4" key="1">
    <citation type="journal article" date="2023" name="ISME J.">
        <title>Cultivation and genomic characterization of novel and ubiquitous marine nitrite-oxidizing bacteria from the Nitrospirales.</title>
        <authorList>
            <person name="Mueller A.J."/>
            <person name="Daebeler A."/>
            <person name="Herbold C.W."/>
            <person name="Kirkegaard R.H."/>
            <person name="Daims H."/>
        </authorList>
    </citation>
    <scope>NUCLEOTIDE SEQUENCE [LARGE SCALE GENOMIC DNA]</scope>
    <source>
        <strain evidence="3 4">EB</strain>
    </source>
</reference>
<dbReference type="SUPFAM" id="SSF55961">
    <property type="entry name" value="Bet v1-like"/>
    <property type="match status" value="1"/>
</dbReference>
<name>A0ABU3K7W2_9BACT</name>